<organism evidence="2 3">
    <name type="scientific">Seohaeicola saemankumensis</name>
    <dbReference type="NCBI Taxonomy" id="481181"/>
    <lineage>
        <taxon>Bacteria</taxon>
        <taxon>Pseudomonadati</taxon>
        <taxon>Pseudomonadota</taxon>
        <taxon>Alphaproteobacteria</taxon>
        <taxon>Rhodobacterales</taxon>
        <taxon>Roseobacteraceae</taxon>
        <taxon>Seohaeicola</taxon>
    </lineage>
</organism>
<keyword evidence="3" id="KW-1185">Reference proteome</keyword>
<evidence type="ECO:0000313" key="2">
    <source>
        <dbReference type="EMBL" id="MFD1193850.1"/>
    </source>
</evidence>
<comment type="caution">
    <text evidence="2">The sequence shown here is derived from an EMBL/GenBank/DDBJ whole genome shotgun (WGS) entry which is preliminary data.</text>
</comment>
<accession>A0ABW3TDP9</accession>
<protein>
    <submittedName>
        <fullName evidence="2">YybH family protein</fullName>
    </submittedName>
</protein>
<evidence type="ECO:0000313" key="3">
    <source>
        <dbReference type="Proteomes" id="UP001597151"/>
    </source>
</evidence>
<dbReference type="Gene3D" id="3.10.450.50">
    <property type="match status" value="1"/>
</dbReference>
<dbReference type="InterPro" id="IPR032710">
    <property type="entry name" value="NTF2-like_dom_sf"/>
</dbReference>
<proteinExistence type="predicted"/>
<feature type="domain" description="SnoaL-like" evidence="1">
    <location>
        <begin position="61"/>
        <end position="165"/>
    </location>
</feature>
<dbReference type="RefSeq" id="WP_380789174.1">
    <property type="nucleotide sequence ID" value="NZ_JBHTKR010000002.1"/>
</dbReference>
<dbReference type="SUPFAM" id="SSF54427">
    <property type="entry name" value="NTF2-like"/>
    <property type="match status" value="1"/>
</dbReference>
<sequence>MAGTRVLSISANSSATAFAEMQPADTDLPDEAALALSGNDHDTVHSPEKRCAVMFKIVFQELLDAYVSSYRAKDAAACASVYAPDGKLFSPFGPPAIGRHAIEATHRDWVEEGADNKEIRVVDAGGSGDVAWCLAHFSEGSTGSGTSLNILERQPDGAWLITHCSLNLTIED</sequence>
<reference evidence="3" key="1">
    <citation type="journal article" date="2019" name="Int. J. Syst. Evol. Microbiol.">
        <title>The Global Catalogue of Microorganisms (GCM) 10K type strain sequencing project: providing services to taxonomists for standard genome sequencing and annotation.</title>
        <authorList>
            <consortium name="The Broad Institute Genomics Platform"/>
            <consortium name="The Broad Institute Genome Sequencing Center for Infectious Disease"/>
            <person name="Wu L."/>
            <person name="Ma J."/>
        </authorList>
    </citation>
    <scope>NUCLEOTIDE SEQUENCE [LARGE SCALE GENOMIC DNA]</scope>
    <source>
        <strain evidence="3">CCUG 55328</strain>
    </source>
</reference>
<name>A0ABW3TDP9_9RHOB</name>
<dbReference type="Pfam" id="PF13474">
    <property type="entry name" value="SnoaL_3"/>
    <property type="match status" value="1"/>
</dbReference>
<evidence type="ECO:0000259" key="1">
    <source>
        <dbReference type="Pfam" id="PF13474"/>
    </source>
</evidence>
<dbReference type="InterPro" id="IPR037401">
    <property type="entry name" value="SnoaL-like"/>
</dbReference>
<gene>
    <name evidence="2" type="ORF">ACFQ3C_04130</name>
</gene>
<dbReference type="Proteomes" id="UP001597151">
    <property type="component" value="Unassembled WGS sequence"/>
</dbReference>
<dbReference type="EMBL" id="JBHTKR010000002">
    <property type="protein sequence ID" value="MFD1193850.1"/>
    <property type="molecule type" value="Genomic_DNA"/>
</dbReference>